<dbReference type="RefSeq" id="WP_158050009.1">
    <property type="nucleotide sequence ID" value="NZ_WAJR01000021.1"/>
</dbReference>
<dbReference type="Proteomes" id="UP000468668">
    <property type="component" value="Unassembled WGS sequence"/>
</dbReference>
<feature type="transmembrane region" description="Helical" evidence="1">
    <location>
        <begin position="12"/>
        <end position="34"/>
    </location>
</feature>
<evidence type="ECO:0000313" key="3">
    <source>
        <dbReference type="Proteomes" id="UP000468668"/>
    </source>
</evidence>
<evidence type="ECO:0000256" key="1">
    <source>
        <dbReference type="SAM" id="Phobius"/>
    </source>
</evidence>
<comment type="caution">
    <text evidence="2">The sequence shown here is derived from an EMBL/GenBank/DDBJ whole genome shotgun (WGS) entry which is preliminary data.</text>
</comment>
<keyword evidence="1" id="KW-0472">Membrane</keyword>
<name>A0A6N6NQJ3_9ACTN</name>
<organism evidence="2 3">
    <name type="scientific">Ellagibacter isourolithinifaciens</name>
    <dbReference type="NCBI Taxonomy" id="2137581"/>
    <lineage>
        <taxon>Bacteria</taxon>
        <taxon>Bacillati</taxon>
        <taxon>Actinomycetota</taxon>
        <taxon>Coriobacteriia</taxon>
        <taxon>Eggerthellales</taxon>
        <taxon>Eggerthellaceae</taxon>
        <taxon>Ellagibacter</taxon>
    </lineage>
</organism>
<keyword evidence="1" id="KW-0812">Transmembrane</keyword>
<protein>
    <recommendedName>
        <fullName evidence="4">Histidine kinase N-terminal 7TM region domain-containing protein</fullName>
    </recommendedName>
</protein>
<proteinExistence type="predicted"/>
<reference evidence="2 3" key="1">
    <citation type="submission" date="2019-09" db="EMBL/GenBank/DDBJ databases">
        <title>Whole genome shotgun sequencing (WGS) of Ellagibacter isourolithinifaciens DSM 104140(T) and Adlercreutzia muris DSM 29508(T).</title>
        <authorList>
            <person name="Stoll D.A."/>
            <person name="Danylec N."/>
            <person name="Huch M."/>
        </authorList>
    </citation>
    <scope>NUCLEOTIDE SEQUENCE [LARGE SCALE GENOMIC DNA]</scope>
    <source>
        <strain evidence="2 3">DSM 104140</strain>
    </source>
</reference>
<accession>A0A6N6NQJ3</accession>
<feature type="transmembrane region" description="Helical" evidence="1">
    <location>
        <begin position="189"/>
        <end position="213"/>
    </location>
</feature>
<dbReference type="GeneID" id="98658355"/>
<feature type="transmembrane region" description="Helical" evidence="1">
    <location>
        <begin position="220"/>
        <end position="240"/>
    </location>
</feature>
<feature type="transmembrane region" description="Helical" evidence="1">
    <location>
        <begin position="54"/>
        <end position="72"/>
    </location>
</feature>
<dbReference type="OrthoDB" id="3169876at2"/>
<gene>
    <name evidence="2" type="ORF">F8C90_08040</name>
</gene>
<keyword evidence="1" id="KW-1133">Transmembrane helix</keyword>
<dbReference type="EMBL" id="WAJR01000021">
    <property type="protein sequence ID" value="KAB1638773.1"/>
    <property type="molecule type" value="Genomic_DNA"/>
</dbReference>
<keyword evidence="3" id="KW-1185">Reference proteome</keyword>
<feature type="transmembrane region" description="Helical" evidence="1">
    <location>
        <begin position="114"/>
        <end position="138"/>
    </location>
</feature>
<dbReference type="AlphaFoldDB" id="A0A6N6NQJ3"/>
<evidence type="ECO:0008006" key="4">
    <source>
        <dbReference type="Google" id="ProtNLM"/>
    </source>
</evidence>
<feature type="transmembrane region" description="Helical" evidence="1">
    <location>
        <begin position="150"/>
        <end position="169"/>
    </location>
</feature>
<feature type="transmembrane region" description="Helical" evidence="1">
    <location>
        <begin position="252"/>
        <end position="275"/>
    </location>
</feature>
<sequence>MGRASGTDPLKGRIVAAWAVFALILGAVFAIVQLASQAEIRFFGLPGNGPSSTAGLMILAGSGCVAWGFSVHLRCSDIKIRGNLKIIAALLAAWLLDVLLKYPVKSDLAASIMWYLYYVPMMFIPTFFLASALHAAALDRHVAWQRVVSIAWVIDAVFCVLVLTNNYHHLVFAFDLSDPHWSRDYTYQAGYWCVTAWALVQYVGFFAAAFPAARTQLKSAFLPMAIILGVGAAYFALFIARKAGLFSTNIALVYGILVIVALELSLDLGILPSYARYDQFFSKLPFDLKILSRERDVVYQTTAATEIPDAVRTTLGEIETPRYGIVSFRTSAVPSTLFKVYSVVGGDALLSEDMTALDERRRLLSERQAKLRRANAMLKRDRELAMTLHRQEDARALFAEIERALESKTQRISELLDDLPQGSDPVSAAARRERLMEVKLLVAYCKRKGGLILAEKSDPDFNRERLELVFNETAADLRSLDIECAALVETSGVLPAATVSVLYDCLYDFAAAAFSARNPVLMLFVRDGRSGEVEMRAALESDGAVGPRFQESLDELRKSLISQHAAFTLETSRDSASLSVSLEGR</sequence>
<feature type="transmembrane region" description="Helical" evidence="1">
    <location>
        <begin position="84"/>
        <end position="102"/>
    </location>
</feature>
<evidence type="ECO:0000313" key="2">
    <source>
        <dbReference type="EMBL" id="KAB1638773.1"/>
    </source>
</evidence>